<proteinExistence type="predicted"/>
<dbReference type="HOGENOM" id="CLU_1816960_0_0_1"/>
<evidence type="ECO:0000313" key="2">
    <source>
        <dbReference type="Proteomes" id="UP000001312"/>
    </source>
</evidence>
<evidence type="ECO:0000313" key="1">
    <source>
        <dbReference type="EMBL" id="EDN99821.1"/>
    </source>
</evidence>
<accession>A7EBJ3</accession>
<dbReference type="Proteomes" id="UP000001312">
    <property type="component" value="Unassembled WGS sequence"/>
</dbReference>
<reference evidence="2" key="1">
    <citation type="journal article" date="2011" name="PLoS Genet.">
        <title>Genomic analysis of the necrotrophic fungal pathogens Sclerotinia sclerotiorum and Botrytis cinerea.</title>
        <authorList>
            <person name="Amselem J."/>
            <person name="Cuomo C.A."/>
            <person name="van Kan J.A."/>
            <person name="Viaud M."/>
            <person name="Benito E.P."/>
            <person name="Couloux A."/>
            <person name="Coutinho P.M."/>
            <person name="de Vries R.P."/>
            <person name="Dyer P.S."/>
            <person name="Fillinger S."/>
            <person name="Fournier E."/>
            <person name="Gout L."/>
            <person name="Hahn M."/>
            <person name="Kohn L."/>
            <person name="Lapalu N."/>
            <person name="Plummer K.M."/>
            <person name="Pradier J.M."/>
            <person name="Quevillon E."/>
            <person name="Sharon A."/>
            <person name="Simon A."/>
            <person name="ten Have A."/>
            <person name="Tudzynski B."/>
            <person name="Tudzynski P."/>
            <person name="Wincker P."/>
            <person name="Andrew M."/>
            <person name="Anthouard V."/>
            <person name="Beever R.E."/>
            <person name="Beffa R."/>
            <person name="Benoit I."/>
            <person name="Bouzid O."/>
            <person name="Brault B."/>
            <person name="Chen Z."/>
            <person name="Choquer M."/>
            <person name="Collemare J."/>
            <person name="Cotton P."/>
            <person name="Danchin E.G."/>
            <person name="Da Silva C."/>
            <person name="Gautier A."/>
            <person name="Giraud C."/>
            <person name="Giraud T."/>
            <person name="Gonzalez C."/>
            <person name="Grossetete S."/>
            <person name="Guldener U."/>
            <person name="Henrissat B."/>
            <person name="Howlett B.J."/>
            <person name="Kodira C."/>
            <person name="Kretschmer M."/>
            <person name="Lappartient A."/>
            <person name="Leroch M."/>
            <person name="Levis C."/>
            <person name="Mauceli E."/>
            <person name="Neuveglise C."/>
            <person name="Oeser B."/>
            <person name="Pearson M."/>
            <person name="Poulain J."/>
            <person name="Poussereau N."/>
            <person name="Quesneville H."/>
            <person name="Rascle C."/>
            <person name="Schumacher J."/>
            <person name="Segurens B."/>
            <person name="Sexton A."/>
            <person name="Silva E."/>
            <person name="Sirven C."/>
            <person name="Soanes D.M."/>
            <person name="Talbot N.J."/>
            <person name="Templeton M."/>
            <person name="Yandava C."/>
            <person name="Yarden O."/>
            <person name="Zeng Q."/>
            <person name="Rollins J.A."/>
            <person name="Lebrun M.H."/>
            <person name="Dickman M."/>
        </authorList>
    </citation>
    <scope>NUCLEOTIDE SEQUENCE [LARGE SCALE GENOMIC DNA]</scope>
    <source>
        <strain evidence="2">ATCC 18683 / 1980 / Ss-1</strain>
    </source>
</reference>
<protein>
    <submittedName>
        <fullName evidence="1">Uncharacterized protein</fullName>
    </submittedName>
</protein>
<organism evidence="1 2">
    <name type="scientific">Sclerotinia sclerotiorum (strain ATCC 18683 / 1980 / Ss-1)</name>
    <name type="common">White mold</name>
    <name type="synonym">Whetzelinia sclerotiorum</name>
    <dbReference type="NCBI Taxonomy" id="665079"/>
    <lineage>
        <taxon>Eukaryota</taxon>
        <taxon>Fungi</taxon>
        <taxon>Dikarya</taxon>
        <taxon>Ascomycota</taxon>
        <taxon>Pezizomycotina</taxon>
        <taxon>Leotiomycetes</taxon>
        <taxon>Helotiales</taxon>
        <taxon>Sclerotiniaceae</taxon>
        <taxon>Sclerotinia</taxon>
    </lineage>
</organism>
<name>A7EBJ3_SCLS1</name>
<keyword evidence="2" id="KW-1185">Reference proteome</keyword>
<dbReference type="KEGG" id="ssl:SS1G_02679"/>
<dbReference type="EMBL" id="CH476623">
    <property type="protein sequence ID" value="EDN99821.1"/>
    <property type="molecule type" value="Genomic_DNA"/>
</dbReference>
<sequence length="142" mass="16008">MLSTFCLMASGHPLAKSASGTWLKGRSAMATPNDSSILKASGICCDYLYVHRSSMRRPHYRKERIVKNAALSIKSCNVPCAPKAFTGYRVSSKAIDYGGEFRFQLDTSSHIFISMKTHLGFFAVEYLKWKSSNFQNLLRRRV</sequence>
<dbReference type="InParanoid" id="A7EBJ3"/>
<dbReference type="RefSeq" id="XP_001596459.1">
    <property type="nucleotide sequence ID" value="XM_001596409.1"/>
</dbReference>
<dbReference type="AlphaFoldDB" id="A7EBJ3"/>
<dbReference type="GeneID" id="5492169"/>
<gene>
    <name evidence="1" type="ORF">SS1G_02679</name>
</gene>